<dbReference type="PANTHER" id="PTHR43205:SF7">
    <property type="entry name" value="PROSTAGLANDIN REDUCTASE 1"/>
    <property type="match status" value="1"/>
</dbReference>
<dbReference type="Gene3D" id="3.90.180.10">
    <property type="entry name" value="Medium-chain alcohol dehydrogenases, catalytic domain"/>
    <property type="match status" value="1"/>
</dbReference>
<gene>
    <name evidence="4" type="ORF">PoB_001106100</name>
</gene>
<dbReference type="Proteomes" id="UP000735302">
    <property type="component" value="Unassembled WGS sequence"/>
</dbReference>
<dbReference type="SUPFAM" id="SSF50129">
    <property type="entry name" value="GroES-like"/>
    <property type="match status" value="1"/>
</dbReference>
<protein>
    <recommendedName>
        <fullName evidence="1">15-oxoprostaglandin 13-reductase</fullName>
        <ecNumber evidence="1">1.3.1.48</ecNumber>
    </recommendedName>
</protein>
<dbReference type="SUPFAM" id="SSF51735">
    <property type="entry name" value="NAD(P)-binding Rossmann-fold domains"/>
    <property type="match status" value="1"/>
</dbReference>
<dbReference type="GO" id="GO:0006693">
    <property type="term" value="P:prostaglandin metabolic process"/>
    <property type="evidence" value="ECO:0007669"/>
    <property type="project" value="TreeGrafter"/>
</dbReference>
<feature type="domain" description="Alcohol dehydrogenase-like C-terminal" evidence="3">
    <location>
        <begin position="108"/>
        <end position="236"/>
    </location>
</feature>
<dbReference type="EMBL" id="BLXT01001319">
    <property type="protein sequence ID" value="GFN84555.1"/>
    <property type="molecule type" value="Genomic_DNA"/>
</dbReference>
<dbReference type="InterPro" id="IPR013149">
    <property type="entry name" value="ADH-like_C"/>
</dbReference>
<comment type="caution">
    <text evidence="4">The sequence shown here is derived from an EMBL/GenBank/DDBJ whole genome shotgun (WGS) entry which is preliminary data.</text>
</comment>
<evidence type="ECO:0000256" key="1">
    <source>
        <dbReference type="ARBA" id="ARBA00011981"/>
    </source>
</evidence>
<dbReference type="AlphaFoldDB" id="A0AAV3YMP8"/>
<dbReference type="InterPro" id="IPR045010">
    <property type="entry name" value="MDR_fam"/>
</dbReference>
<reference evidence="4 5" key="1">
    <citation type="journal article" date="2021" name="Elife">
        <title>Chloroplast acquisition without the gene transfer in kleptoplastic sea slugs, Plakobranchus ocellatus.</title>
        <authorList>
            <person name="Maeda T."/>
            <person name="Takahashi S."/>
            <person name="Yoshida T."/>
            <person name="Shimamura S."/>
            <person name="Takaki Y."/>
            <person name="Nagai Y."/>
            <person name="Toyoda A."/>
            <person name="Suzuki Y."/>
            <person name="Arimoto A."/>
            <person name="Ishii H."/>
            <person name="Satoh N."/>
            <person name="Nishiyama T."/>
            <person name="Hasebe M."/>
            <person name="Maruyama T."/>
            <person name="Minagawa J."/>
            <person name="Obokata J."/>
            <person name="Shigenobu S."/>
        </authorList>
    </citation>
    <scope>NUCLEOTIDE SEQUENCE [LARGE SCALE GENOMIC DNA]</scope>
</reference>
<evidence type="ECO:0000256" key="2">
    <source>
        <dbReference type="ARBA" id="ARBA00023002"/>
    </source>
</evidence>
<organism evidence="4 5">
    <name type="scientific">Plakobranchus ocellatus</name>
    <dbReference type="NCBI Taxonomy" id="259542"/>
    <lineage>
        <taxon>Eukaryota</taxon>
        <taxon>Metazoa</taxon>
        <taxon>Spiralia</taxon>
        <taxon>Lophotrochozoa</taxon>
        <taxon>Mollusca</taxon>
        <taxon>Gastropoda</taxon>
        <taxon>Heterobranchia</taxon>
        <taxon>Euthyneura</taxon>
        <taxon>Panpulmonata</taxon>
        <taxon>Sacoglossa</taxon>
        <taxon>Placobranchoidea</taxon>
        <taxon>Plakobranchidae</taxon>
        <taxon>Plakobranchus</taxon>
    </lineage>
</organism>
<accession>A0AAV3YMP8</accession>
<evidence type="ECO:0000313" key="5">
    <source>
        <dbReference type="Proteomes" id="UP000735302"/>
    </source>
</evidence>
<dbReference type="InterPro" id="IPR036291">
    <property type="entry name" value="NAD(P)-bd_dom_sf"/>
</dbReference>
<sequence>MLHNDCSWWIHAGKSALHCAFHSVVASRYADLRPGALVICAAGWRTHSVIKADATPVQIVKELGDFPASVCLGPLGLPGLTAYFGLMEICNPKPGNIVLVNAAAGAINSIVGQIAKIKGCQVIAFASSRERCNWIRELGFDYVYYKSVTVSAALTHQAHHGVDFFFDCVGADFTKAAVRHMKPDGTICMFGSNSCYGRHIETERRNEPYRIVYMRNGKVCSISIHDFKDKFDEALAQLLNWMNQGKLRYSENIFGGFEKLPEALRSLYDDTTVGSVRVSSSKAESRISADNNTTSLSS</sequence>
<dbReference type="FunFam" id="3.40.50.720:FF:000121">
    <property type="entry name" value="Prostaglandin reductase 2"/>
    <property type="match status" value="1"/>
</dbReference>
<keyword evidence="2" id="KW-0560">Oxidoreductase</keyword>
<dbReference type="Pfam" id="PF00107">
    <property type="entry name" value="ADH_zinc_N"/>
    <property type="match status" value="1"/>
</dbReference>
<keyword evidence="5" id="KW-1185">Reference proteome</keyword>
<evidence type="ECO:0000313" key="4">
    <source>
        <dbReference type="EMBL" id="GFN84555.1"/>
    </source>
</evidence>
<dbReference type="Gene3D" id="3.40.50.720">
    <property type="entry name" value="NAD(P)-binding Rossmann-like Domain"/>
    <property type="match status" value="1"/>
</dbReference>
<name>A0AAV3YMP8_9GAST</name>
<proteinExistence type="predicted"/>
<dbReference type="PANTHER" id="PTHR43205">
    <property type="entry name" value="PROSTAGLANDIN REDUCTASE"/>
    <property type="match status" value="1"/>
</dbReference>
<dbReference type="GO" id="GO:0047522">
    <property type="term" value="F:15-oxoprostaglandin 13-reductase [NAD(P)+] activity"/>
    <property type="evidence" value="ECO:0007669"/>
    <property type="project" value="UniProtKB-EC"/>
</dbReference>
<dbReference type="EC" id="1.3.1.48" evidence="1"/>
<dbReference type="InterPro" id="IPR011032">
    <property type="entry name" value="GroES-like_sf"/>
</dbReference>
<evidence type="ECO:0000259" key="3">
    <source>
        <dbReference type="Pfam" id="PF00107"/>
    </source>
</evidence>